<proteinExistence type="predicted"/>
<gene>
    <name evidence="2" type="ORF">Pyn_02391</name>
</gene>
<feature type="region of interest" description="Disordered" evidence="1">
    <location>
        <begin position="1"/>
        <end position="44"/>
    </location>
</feature>
<dbReference type="Proteomes" id="UP000250321">
    <property type="component" value="Unassembled WGS sequence"/>
</dbReference>
<reference evidence="2 3" key="1">
    <citation type="submission" date="2018-02" db="EMBL/GenBank/DDBJ databases">
        <title>Draft genome of wild Prunus yedoensis var. nudiflora.</title>
        <authorList>
            <person name="Baek S."/>
            <person name="Kim J.-H."/>
            <person name="Choi K."/>
            <person name="Kim G.-B."/>
            <person name="Cho A."/>
            <person name="Jang H."/>
            <person name="Shin C.-H."/>
            <person name="Yu H.-J."/>
            <person name="Mun J.-H."/>
        </authorList>
    </citation>
    <scope>NUCLEOTIDE SEQUENCE [LARGE SCALE GENOMIC DNA]</scope>
    <source>
        <strain evidence="3">cv. Jeju island</strain>
        <tissue evidence="2">Leaf</tissue>
    </source>
</reference>
<sequence>MKPNVKTQQTSQATHVNAASATNARGADAASPDARDNMLSNAMSSNQGLDNVAIDDEEDVPLHSMDFGRFSYGCA</sequence>
<dbReference type="AlphaFoldDB" id="A0A314Z5N5"/>
<protein>
    <submittedName>
        <fullName evidence="2">Uncharacterized protein</fullName>
    </submittedName>
</protein>
<dbReference type="EMBL" id="PJQY01000348">
    <property type="protein sequence ID" value="PQQ12498.1"/>
    <property type="molecule type" value="Genomic_DNA"/>
</dbReference>
<name>A0A314Z5N5_PRUYE</name>
<feature type="compositionally biased region" description="Polar residues" evidence="1">
    <location>
        <begin position="1"/>
        <end position="23"/>
    </location>
</feature>
<comment type="caution">
    <text evidence="2">The sequence shown here is derived from an EMBL/GenBank/DDBJ whole genome shotgun (WGS) entry which is preliminary data.</text>
</comment>
<organism evidence="2 3">
    <name type="scientific">Prunus yedoensis var. nudiflora</name>
    <dbReference type="NCBI Taxonomy" id="2094558"/>
    <lineage>
        <taxon>Eukaryota</taxon>
        <taxon>Viridiplantae</taxon>
        <taxon>Streptophyta</taxon>
        <taxon>Embryophyta</taxon>
        <taxon>Tracheophyta</taxon>
        <taxon>Spermatophyta</taxon>
        <taxon>Magnoliopsida</taxon>
        <taxon>eudicotyledons</taxon>
        <taxon>Gunneridae</taxon>
        <taxon>Pentapetalae</taxon>
        <taxon>rosids</taxon>
        <taxon>fabids</taxon>
        <taxon>Rosales</taxon>
        <taxon>Rosaceae</taxon>
        <taxon>Amygdaloideae</taxon>
        <taxon>Amygdaleae</taxon>
        <taxon>Prunus</taxon>
    </lineage>
</organism>
<evidence type="ECO:0000256" key="1">
    <source>
        <dbReference type="SAM" id="MobiDB-lite"/>
    </source>
</evidence>
<evidence type="ECO:0000313" key="3">
    <source>
        <dbReference type="Proteomes" id="UP000250321"/>
    </source>
</evidence>
<keyword evidence="3" id="KW-1185">Reference proteome</keyword>
<accession>A0A314Z5N5</accession>
<evidence type="ECO:0000313" key="2">
    <source>
        <dbReference type="EMBL" id="PQQ12498.1"/>
    </source>
</evidence>